<dbReference type="AlphaFoldDB" id="S2Z2F0"/>
<dbReference type="EMBL" id="ATBY01000015">
    <property type="protein sequence ID" value="EPD68465.1"/>
    <property type="molecule type" value="Genomic_DNA"/>
</dbReference>
<dbReference type="STRING" id="1125779.HMPREF1219_01646"/>
<evidence type="ECO:0008006" key="3">
    <source>
        <dbReference type="Google" id="ProtNLM"/>
    </source>
</evidence>
<organism evidence="1 2">
    <name type="scientific">Corynebacterium pyruviciproducens ATCC BAA-1742</name>
    <dbReference type="NCBI Taxonomy" id="1125779"/>
    <lineage>
        <taxon>Bacteria</taxon>
        <taxon>Bacillati</taxon>
        <taxon>Actinomycetota</taxon>
        <taxon>Actinomycetes</taxon>
        <taxon>Mycobacteriales</taxon>
        <taxon>Corynebacteriaceae</taxon>
        <taxon>Corynebacterium</taxon>
    </lineage>
</organism>
<reference evidence="1 2" key="1">
    <citation type="submission" date="2013-05" db="EMBL/GenBank/DDBJ databases">
        <title>The Genome Sequence of Corynebacterium pyruviciproducens 1773O (ATCC BAA-1742).</title>
        <authorList>
            <consortium name="The Broad Institute Genomics Platform"/>
            <person name="Earl A."/>
            <person name="Ward D."/>
            <person name="Feldgarden M."/>
            <person name="Gevers D."/>
            <person name="Tong J."/>
            <person name="Walker B."/>
            <person name="Young S."/>
            <person name="Zeng Q."/>
            <person name="Gargeya S."/>
            <person name="Fitzgerald M."/>
            <person name="Haas B."/>
            <person name="Abouelleil A."/>
            <person name="Allen A.W."/>
            <person name="Alvarado L."/>
            <person name="Arachchi H.M."/>
            <person name="Berlin A.M."/>
            <person name="Chapman S.B."/>
            <person name="Gainer-Dewar J."/>
            <person name="Goldberg J."/>
            <person name="Griggs A."/>
            <person name="Gujja S."/>
            <person name="Hansen M."/>
            <person name="Howarth C."/>
            <person name="Imamovic A."/>
            <person name="Ireland A."/>
            <person name="Larimer J."/>
            <person name="McCowan C."/>
            <person name="Murphy C."/>
            <person name="Pearson M."/>
            <person name="Poon T.W."/>
            <person name="Priest M."/>
            <person name="Roberts A."/>
            <person name="Saif S."/>
            <person name="Shea T."/>
            <person name="Sisk P."/>
            <person name="Sykes S."/>
            <person name="Wortman J."/>
            <person name="Nusbaum C."/>
            <person name="Birren B."/>
        </authorList>
    </citation>
    <scope>NUCLEOTIDE SEQUENCE [LARGE SCALE GENOMIC DNA]</scope>
    <source>
        <strain evidence="1 2">ATCC BAA-1742</strain>
    </source>
</reference>
<dbReference type="Proteomes" id="UP000014408">
    <property type="component" value="Unassembled WGS sequence"/>
</dbReference>
<proteinExistence type="predicted"/>
<protein>
    <recommendedName>
        <fullName evidence="3">LGFP repeat protein</fullName>
    </recommendedName>
</protein>
<evidence type="ECO:0000313" key="2">
    <source>
        <dbReference type="Proteomes" id="UP000014408"/>
    </source>
</evidence>
<name>S2Z2F0_9CORY</name>
<gene>
    <name evidence="1" type="ORF">HMPREF1219_01646</name>
</gene>
<dbReference type="HOGENOM" id="CLU_038903_0_0_11"/>
<keyword evidence="2" id="KW-1185">Reference proteome</keyword>
<dbReference type="PATRIC" id="fig|1125779.3.peg.1607"/>
<accession>S2Z2F0</accession>
<dbReference type="RefSeq" id="WP_016458391.1">
    <property type="nucleotide sequence ID" value="NZ_KE150447.1"/>
</dbReference>
<sequence>MNISLPLSVLFLVVLLCLVFPVGGFAAELVGSGEVGGSDYVVDRFDPSGDELLDEYVTSHPDVELEYARQTAVTPASVYSVRDGGCDFFAETKKTVCGAILAHYNAIGGRGSWLGLPLSDELTNPDGVGKRTEFVAGFIYWHPRTGAHAVTRDGMRQWGTLGWESGALGYPISEPQDTGVPATQYQQFEGGDNYYNPLFGGAVWGDIKAKYDAMGGSHHPIGVPMTNEQGAGTGFRFNNFSNGTISWREVDRQTRFMFLASQRVWQALGREEGSLGFPVSDEVAEIPGVFHYVPFTGGMIAWNNVLGARELTGQAYAYWHSVRNTAEDLGYPLPSTTPLEDSYEQDFTKGVILGMSQGIGVVKGTMETNRSFYSNDSVESDTPTRMSALPPLTSAVIVYIEPTMKAGGPALGNFIVRRGFYTRKEGKEIGWGAEKMKHKHNMKNHRMLRAVYKYNPEYRIGVTEPGNKKYKGRVDFLKCGGFSVDVVPSCEKAEKEQYITLIYHIRLNLTYKNAPSQMPGDTHEVGAVTAWCEDENKTGNGEPQRSQCPDYVNDFKKLGDLW</sequence>
<evidence type="ECO:0000313" key="1">
    <source>
        <dbReference type="EMBL" id="EPD68465.1"/>
    </source>
</evidence>
<dbReference type="Pfam" id="PF08310">
    <property type="entry name" value="LGFP"/>
    <property type="match status" value="4"/>
</dbReference>
<comment type="caution">
    <text evidence="1">The sequence shown here is derived from an EMBL/GenBank/DDBJ whole genome shotgun (WGS) entry which is preliminary data.</text>
</comment>
<dbReference type="InterPro" id="IPR013207">
    <property type="entry name" value="LGFP"/>
</dbReference>
<dbReference type="eggNOG" id="COG5479">
    <property type="taxonomic scope" value="Bacteria"/>
</dbReference>